<accession>A0A5C3MKZ0</accession>
<dbReference type="AlphaFoldDB" id="A0A5C3MKZ0"/>
<dbReference type="OrthoDB" id="271725at2759"/>
<evidence type="ECO:0000256" key="1">
    <source>
        <dbReference type="SAM" id="MobiDB-lite"/>
    </source>
</evidence>
<feature type="compositionally biased region" description="Low complexity" evidence="1">
    <location>
        <begin position="224"/>
        <end position="254"/>
    </location>
</feature>
<feature type="compositionally biased region" description="Basic residues" evidence="1">
    <location>
        <begin position="200"/>
        <end position="222"/>
    </location>
</feature>
<dbReference type="EMBL" id="ML213594">
    <property type="protein sequence ID" value="TFK41801.1"/>
    <property type="molecule type" value="Genomic_DNA"/>
</dbReference>
<reference evidence="2 3" key="1">
    <citation type="journal article" date="2019" name="Nat. Ecol. Evol.">
        <title>Megaphylogeny resolves global patterns of mushroom evolution.</title>
        <authorList>
            <person name="Varga T."/>
            <person name="Krizsan K."/>
            <person name="Foldi C."/>
            <person name="Dima B."/>
            <person name="Sanchez-Garcia M."/>
            <person name="Sanchez-Ramirez S."/>
            <person name="Szollosi G.J."/>
            <person name="Szarkandi J.G."/>
            <person name="Papp V."/>
            <person name="Albert L."/>
            <person name="Andreopoulos W."/>
            <person name="Angelini C."/>
            <person name="Antonin V."/>
            <person name="Barry K.W."/>
            <person name="Bougher N.L."/>
            <person name="Buchanan P."/>
            <person name="Buyck B."/>
            <person name="Bense V."/>
            <person name="Catcheside P."/>
            <person name="Chovatia M."/>
            <person name="Cooper J."/>
            <person name="Damon W."/>
            <person name="Desjardin D."/>
            <person name="Finy P."/>
            <person name="Geml J."/>
            <person name="Haridas S."/>
            <person name="Hughes K."/>
            <person name="Justo A."/>
            <person name="Karasinski D."/>
            <person name="Kautmanova I."/>
            <person name="Kiss B."/>
            <person name="Kocsube S."/>
            <person name="Kotiranta H."/>
            <person name="LaButti K.M."/>
            <person name="Lechner B.E."/>
            <person name="Liimatainen K."/>
            <person name="Lipzen A."/>
            <person name="Lukacs Z."/>
            <person name="Mihaltcheva S."/>
            <person name="Morgado L.N."/>
            <person name="Niskanen T."/>
            <person name="Noordeloos M.E."/>
            <person name="Ohm R.A."/>
            <person name="Ortiz-Santana B."/>
            <person name="Ovrebo C."/>
            <person name="Racz N."/>
            <person name="Riley R."/>
            <person name="Savchenko A."/>
            <person name="Shiryaev A."/>
            <person name="Soop K."/>
            <person name="Spirin V."/>
            <person name="Szebenyi C."/>
            <person name="Tomsovsky M."/>
            <person name="Tulloss R.E."/>
            <person name="Uehling J."/>
            <person name="Grigoriev I.V."/>
            <person name="Vagvolgyi C."/>
            <person name="Papp T."/>
            <person name="Martin F.M."/>
            <person name="Miettinen O."/>
            <person name="Hibbett D.S."/>
            <person name="Nagy L.G."/>
        </authorList>
    </citation>
    <scope>NUCLEOTIDE SEQUENCE [LARGE SCALE GENOMIC DNA]</scope>
    <source>
        <strain evidence="2 3">CBS 166.37</strain>
    </source>
</reference>
<protein>
    <submittedName>
        <fullName evidence="2">Uncharacterized protein</fullName>
    </submittedName>
</protein>
<evidence type="ECO:0000313" key="3">
    <source>
        <dbReference type="Proteomes" id="UP000308652"/>
    </source>
</evidence>
<feature type="compositionally biased region" description="Low complexity" evidence="1">
    <location>
        <begin position="170"/>
        <end position="186"/>
    </location>
</feature>
<sequence length="398" mass="44767">MRAHAEVLNLHAQAESFQQHQRRKPAPLELIRHQEAEGSAGHRRDNSEDSVNIAMGMRAYRAQASAIAYPSQHRQQQQRRTSPAARGLQLPDMSEEFHANTSGAGYVQQQPNRLPQLQSVPKQMHNSNIHPPHVNARLGRGATSMNDITSLQHQEQQKEQTHYHNHQHSHQTQQHEQQQQQQHPTQPFSPDVSEYDYHNTHTRSTTHPHRTTSNLHQHRHFQHNSMSVLNSNTSSNLNNNSNNSNNNNNNNNNNMYDHEQQLADTTVNNNRSSVGNNTDVNTNTNSNNYENSKSHAHLHRSSAYQDHPHQNPDIYDQGDSMLSSSFISPSLVSPSLTFSPHTPASTLSPATPFFGSFSSSAQIAEAFADRVQIGIGLGNPGGEDLMMQKNSKIRTESH</sequence>
<proteinExistence type="predicted"/>
<feature type="region of interest" description="Disordered" evidence="1">
    <location>
        <begin position="268"/>
        <end position="321"/>
    </location>
</feature>
<feature type="region of interest" description="Disordered" evidence="1">
    <location>
        <begin position="151"/>
        <end position="256"/>
    </location>
</feature>
<dbReference type="Proteomes" id="UP000308652">
    <property type="component" value="Unassembled WGS sequence"/>
</dbReference>
<gene>
    <name evidence="2" type="ORF">BDQ12DRAFT_397116</name>
</gene>
<organism evidence="2 3">
    <name type="scientific">Crucibulum laeve</name>
    <dbReference type="NCBI Taxonomy" id="68775"/>
    <lineage>
        <taxon>Eukaryota</taxon>
        <taxon>Fungi</taxon>
        <taxon>Dikarya</taxon>
        <taxon>Basidiomycota</taxon>
        <taxon>Agaricomycotina</taxon>
        <taxon>Agaricomycetes</taxon>
        <taxon>Agaricomycetidae</taxon>
        <taxon>Agaricales</taxon>
        <taxon>Agaricineae</taxon>
        <taxon>Nidulariaceae</taxon>
        <taxon>Crucibulum</taxon>
    </lineage>
</organism>
<dbReference type="STRING" id="68775.A0A5C3MKZ0"/>
<feature type="compositionally biased region" description="Low complexity" evidence="1">
    <location>
        <begin position="272"/>
        <end position="291"/>
    </location>
</feature>
<name>A0A5C3MKZ0_9AGAR</name>
<feature type="region of interest" description="Disordered" evidence="1">
    <location>
        <begin position="377"/>
        <end position="398"/>
    </location>
</feature>
<evidence type="ECO:0000313" key="2">
    <source>
        <dbReference type="EMBL" id="TFK41801.1"/>
    </source>
</evidence>
<keyword evidence="3" id="KW-1185">Reference proteome</keyword>